<name>A0AAV0XXX6_9HEMI</name>
<organism evidence="2 3">
    <name type="scientific">Macrosiphum euphorbiae</name>
    <name type="common">potato aphid</name>
    <dbReference type="NCBI Taxonomy" id="13131"/>
    <lineage>
        <taxon>Eukaryota</taxon>
        <taxon>Metazoa</taxon>
        <taxon>Ecdysozoa</taxon>
        <taxon>Arthropoda</taxon>
        <taxon>Hexapoda</taxon>
        <taxon>Insecta</taxon>
        <taxon>Pterygota</taxon>
        <taxon>Neoptera</taxon>
        <taxon>Paraneoptera</taxon>
        <taxon>Hemiptera</taxon>
        <taxon>Sternorrhyncha</taxon>
        <taxon>Aphidomorpha</taxon>
        <taxon>Aphidoidea</taxon>
        <taxon>Aphididae</taxon>
        <taxon>Macrosiphini</taxon>
        <taxon>Macrosiphum</taxon>
    </lineage>
</organism>
<protein>
    <submittedName>
        <fullName evidence="2">Uncharacterized protein</fullName>
    </submittedName>
</protein>
<gene>
    <name evidence="2" type="ORF">MEUPH1_LOCUS26470</name>
</gene>
<accession>A0AAV0XXX6</accession>
<evidence type="ECO:0000313" key="3">
    <source>
        <dbReference type="Proteomes" id="UP001160148"/>
    </source>
</evidence>
<dbReference type="Proteomes" id="UP001160148">
    <property type="component" value="Unassembled WGS sequence"/>
</dbReference>
<dbReference type="EMBL" id="CARXXK010001053">
    <property type="protein sequence ID" value="CAI6372622.1"/>
    <property type="molecule type" value="Genomic_DNA"/>
</dbReference>
<proteinExistence type="predicted"/>
<reference evidence="2 3" key="1">
    <citation type="submission" date="2023-01" db="EMBL/GenBank/DDBJ databases">
        <authorList>
            <person name="Whitehead M."/>
        </authorList>
    </citation>
    <scope>NUCLEOTIDE SEQUENCE [LARGE SCALE GENOMIC DNA]</scope>
</reference>
<comment type="caution">
    <text evidence="2">The sequence shown here is derived from an EMBL/GenBank/DDBJ whole genome shotgun (WGS) entry which is preliminary data.</text>
</comment>
<evidence type="ECO:0000313" key="2">
    <source>
        <dbReference type="EMBL" id="CAI6372622.1"/>
    </source>
</evidence>
<keyword evidence="3" id="KW-1185">Reference proteome</keyword>
<feature type="region of interest" description="Disordered" evidence="1">
    <location>
        <begin position="1"/>
        <end position="87"/>
    </location>
</feature>
<feature type="compositionally biased region" description="Polar residues" evidence="1">
    <location>
        <begin position="54"/>
        <end position="87"/>
    </location>
</feature>
<feature type="compositionally biased region" description="Polar residues" evidence="1">
    <location>
        <begin position="20"/>
        <end position="43"/>
    </location>
</feature>
<dbReference type="AlphaFoldDB" id="A0AAV0XXX6"/>
<evidence type="ECO:0000256" key="1">
    <source>
        <dbReference type="SAM" id="MobiDB-lite"/>
    </source>
</evidence>
<feature type="compositionally biased region" description="Low complexity" evidence="1">
    <location>
        <begin position="1"/>
        <end position="19"/>
    </location>
</feature>
<sequence length="87" mass="9669">MSNRNNNNINNKGISKMKNTVSPVTFSKNKTPNSSLGTSNNQPDVGWIIKQSKRNLSSSTNSEPNSPREQLSNTKKKYSNQQISKSL</sequence>